<reference evidence="2 3" key="1">
    <citation type="journal article" date="2024" name="BMC Genomics">
        <title>De novo assembly and annotation of Popillia japonica's genome with initial clues to its potential as an invasive pest.</title>
        <authorList>
            <person name="Cucini C."/>
            <person name="Boschi S."/>
            <person name="Funari R."/>
            <person name="Cardaioli E."/>
            <person name="Iannotti N."/>
            <person name="Marturano G."/>
            <person name="Paoli F."/>
            <person name="Bruttini M."/>
            <person name="Carapelli A."/>
            <person name="Frati F."/>
            <person name="Nardi F."/>
        </authorList>
    </citation>
    <scope>NUCLEOTIDE SEQUENCE [LARGE SCALE GENOMIC DNA]</scope>
    <source>
        <strain evidence="2">DMR45628</strain>
    </source>
</reference>
<comment type="caution">
    <text evidence="2">The sequence shown here is derived from an EMBL/GenBank/DDBJ whole genome shotgun (WGS) entry which is preliminary data.</text>
</comment>
<keyword evidence="3" id="KW-1185">Reference proteome</keyword>
<sequence>MRLKEGFFDSDALQVMESMPDGCLYSNILNILLKMYLKSLKNNGKLMFNEVIPYNPQMLATITRHSVGVVEKALNIFRQLGLVEVLDNGAIYMLDIQNYIGKSTTEADRKRAYRDQIESEKVLSLDKCPDISPFSDKSRTFLGHFYTRDRDRYRYRDR</sequence>
<name>A0AAW1HSR8_POPJA</name>
<dbReference type="AlphaFoldDB" id="A0AAW1HSR8"/>
<protein>
    <submittedName>
        <fullName evidence="2">N-terminal phage replisome organizer</fullName>
    </submittedName>
</protein>
<dbReference type="InterPro" id="IPR010056">
    <property type="entry name" value="Phage_rep_org__N"/>
</dbReference>
<dbReference type="NCBIfam" id="TIGR01714">
    <property type="entry name" value="phage_rep_org_N"/>
    <property type="match status" value="1"/>
</dbReference>
<gene>
    <name evidence="2" type="ORF">QE152_g39963</name>
</gene>
<proteinExistence type="predicted"/>
<accession>A0AAW1HSR8</accession>
<organism evidence="2 3">
    <name type="scientific">Popillia japonica</name>
    <name type="common">Japanese beetle</name>
    <dbReference type="NCBI Taxonomy" id="7064"/>
    <lineage>
        <taxon>Eukaryota</taxon>
        <taxon>Metazoa</taxon>
        <taxon>Ecdysozoa</taxon>
        <taxon>Arthropoda</taxon>
        <taxon>Hexapoda</taxon>
        <taxon>Insecta</taxon>
        <taxon>Pterygota</taxon>
        <taxon>Neoptera</taxon>
        <taxon>Endopterygota</taxon>
        <taxon>Coleoptera</taxon>
        <taxon>Polyphaga</taxon>
        <taxon>Scarabaeiformia</taxon>
        <taxon>Scarabaeidae</taxon>
        <taxon>Rutelinae</taxon>
        <taxon>Popillia</taxon>
    </lineage>
</organism>
<evidence type="ECO:0000259" key="1">
    <source>
        <dbReference type="Pfam" id="PF09681"/>
    </source>
</evidence>
<feature type="domain" description="Phage replisome organiser N-terminal" evidence="1">
    <location>
        <begin position="2"/>
        <end position="116"/>
    </location>
</feature>
<dbReference type="Pfam" id="PF09681">
    <property type="entry name" value="Phage_rep_org_N"/>
    <property type="match status" value="1"/>
</dbReference>
<evidence type="ECO:0000313" key="3">
    <source>
        <dbReference type="Proteomes" id="UP001458880"/>
    </source>
</evidence>
<dbReference type="EMBL" id="JASPKY010001015">
    <property type="protein sequence ID" value="KAK9679490.1"/>
    <property type="molecule type" value="Genomic_DNA"/>
</dbReference>
<dbReference type="Proteomes" id="UP001458880">
    <property type="component" value="Unassembled WGS sequence"/>
</dbReference>
<evidence type="ECO:0000313" key="2">
    <source>
        <dbReference type="EMBL" id="KAK9679490.1"/>
    </source>
</evidence>